<dbReference type="Proteomes" id="UP001234178">
    <property type="component" value="Unassembled WGS sequence"/>
</dbReference>
<comment type="caution">
    <text evidence="2">The sequence shown here is derived from an EMBL/GenBank/DDBJ whole genome shotgun (WGS) entry which is preliminary data.</text>
</comment>
<keyword evidence="3" id="KW-1185">Reference proteome</keyword>
<accession>A0ABR0AI10</accession>
<reference evidence="2 3" key="1">
    <citation type="journal article" date="2023" name="Nucleic Acids Res.">
        <title>The hologenome of Daphnia magna reveals possible DNA methylation and microbiome-mediated evolution of the host genome.</title>
        <authorList>
            <person name="Chaturvedi A."/>
            <person name="Li X."/>
            <person name="Dhandapani V."/>
            <person name="Marshall H."/>
            <person name="Kissane S."/>
            <person name="Cuenca-Cambronero M."/>
            <person name="Asole G."/>
            <person name="Calvet F."/>
            <person name="Ruiz-Romero M."/>
            <person name="Marangio P."/>
            <person name="Guigo R."/>
            <person name="Rago D."/>
            <person name="Mirbahai L."/>
            <person name="Eastwood N."/>
            <person name="Colbourne J.K."/>
            <person name="Zhou J."/>
            <person name="Mallon E."/>
            <person name="Orsini L."/>
        </authorList>
    </citation>
    <scope>NUCLEOTIDE SEQUENCE [LARGE SCALE GENOMIC DNA]</scope>
    <source>
        <strain evidence="2">LRV0_1</strain>
    </source>
</reference>
<evidence type="ECO:0000313" key="2">
    <source>
        <dbReference type="EMBL" id="KAK4024765.1"/>
    </source>
</evidence>
<name>A0ABR0AI10_9CRUS</name>
<dbReference type="EMBL" id="JAOYFB010000037">
    <property type="protein sequence ID" value="KAK4024765.1"/>
    <property type="molecule type" value="Genomic_DNA"/>
</dbReference>
<evidence type="ECO:0000313" key="1">
    <source>
        <dbReference type="EMBL" id="KAK4024748.1"/>
    </source>
</evidence>
<gene>
    <name evidence="1" type="ORF">OUZ56_010168</name>
    <name evidence="2" type="ORF">OUZ56_010189</name>
</gene>
<dbReference type="EMBL" id="JAOYFB010000037">
    <property type="protein sequence ID" value="KAK4024748.1"/>
    <property type="molecule type" value="Genomic_DNA"/>
</dbReference>
<sequence length="69" mass="8001">MLISVDNMNREKEKKLMQALTLIYLKLDNHTKNVCFYKEDIQEHRPLPISNTKKAQFHSASGGSKNLQI</sequence>
<proteinExistence type="predicted"/>
<protein>
    <submittedName>
        <fullName evidence="2">Uncharacterized protein</fullName>
    </submittedName>
</protein>
<organism evidence="2 3">
    <name type="scientific">Daphnia magna</name>
    <dbReference type="NCBI Taxonomy" id="35525"/>
    <lineage>
        <taxon>Eukaryota</taxon>
        <taxon>Metazoa</taxon>
        <taxon>Ecdysozoa</taxon>
        <taxon>Arthropoda</taxon>
        <taxon>Crustacea</taxon>
        <taxon>Branchiopoda</taxon>
        <taxon>Diplostraca</taxon>
        <taxon>Cladocera</taxon>
        <taxon>Anomopoda</taxon>
        <taxon>Daphniidae</taxon>
        <taxon>Daphnia</taxon>
    </lineage>
</organism>
<evidence type="ECO:0000313" key="3">
    <source>
        <dbReference type="Proteomes" id="UP001234178"/>
    </source>
</evidence>